<accession>A0ABM0M977</accession>
<reference evidence="6" key="1">
    <citation type="submission" date="2025-08" db="UniProtKB">
        <authorList>
            <consortium name="RefSeq"/>
        </authorList>
    </citation>
    <scope>IDENTIFICATION</scope>
    <source>
        <tissue evidence="6">Testes</tissue>
    </source>
</reference>
<dbReference type="RefSeq" id="XP_006816568.1">
    <property type="nucleotide sequence ID" value="XM_006816505.1"/>
</dbReference>
<dbReference type="Gene3D" id="3.10.450.60">
    <property type="match status" value="1"/>
</dbReference>
<keyword evidence="3" id="KW-0560">Oxidoreductase</keyword>
<evidence type="ECO:0000259" key="4">
    <source>
        <dbReference type="PROSITE" id="PS51393"/>
    </source>
</evidence>
<dbReference type="PRINTS" id="PR00087">
    <property type="entry name" value="LIPOXYGENASE"/>
</dbReference>
<evidence type="ECO:0000256" key="1">
    <source>
        <dbReference type="ARBA" id="ARBA00022723"/>
    </source>
</evidence>
<dbReference type="InterPro" id="IPR020834">
    <property type="entry name" value="LipOase_CS"/>
</dbReference>
<evidence type="ECO:0000256" key="3">
    <source>
        <dbReference type="ARBA" id="ARBA00023002"/>
    </source>
</evidence>
<dbReference type="PROSITE" id="PS00081">
    <property type="entry name" value="LIPOXYGENASE_2"/>
    <property type="match status" value="1"/>
</dbReference>
<dbReference type="Gene3D" id="1.20.245.10">
    <property type="entry name" value="Lipoxygenase-1, Domain 5"/>
    <property type="match status" value="2"/>
</dbReference>
<proteinExistence type="predicted"/>
<organism evidence="5 6">
    <name type="scientific">Saccoglossus kowalevskii</name>
    <name type="common">Acorn worm</name>
    <dbReference type="NCBI Taxonomy" id="10224"/>
    <lineage>
        <taxon>Eukaryota</taxon>
        <taxon>Metazoa</taxon>
        <taxon>Hemichordata</taxon>
        <taxon>Enteropneusta</taxon>
        <taxon>Harrimaniidae</taxon>
        <taxon>Saccoglossus</taxon>
    </lineage>
</organism>
<keyword evidence="2" id="KW-0223">Dioxygenase</keyword>
<dbReference type="SUPFAM" id="SSF48484">
    <property type="entry name" value="Lipoxigenase"/>
    <property type="match status" value="1"/>
</dbReference>
<feature type="domain" description="Lipoxygenase" evidence="4">
    <location>
        <begin position="124"/>
        <end position="289"/>
    </location>
</feature>
<dbReference type="Pfam" id="PF00305">
    <property type="entry name" value="Lipoxygenase"/>
    <property type="match status" value="2"/>
</dbReference>
<dbReference type="GeneID" id="102809408"/>
<evidence type="ECO:0000313" key="6">
    <source>
        <dbReference type="RefSeq" id="XP_006816568.1"/>
    </source>
</evidence>
<keyword evidence="1" id="KW-0479">Metal-binding</keyword>
<name>A0ABM0M977_SACKO</name>
<dbReference type="Proteomes" id="UP000694865">
    <property type="component" value="Unplaced"/>
</dbReference>
<feature type="domain" description="Lipoxygenase" evidence="4">
    <location>
        <begin position="1"/>
        <end position="122"/>
    </location>
</feature>
<sequence>MAVFLPTDPEYTWMIAKMHHNMADASVHQSCTHLGFTHLVIESIAVCANRNLSPSHPIHRLLAPHHLYVIAINSRALAKLVAPGGWVDKCMHIGHVGMYDAEEKLKNDYELQAWVQEMTAPPPEGFGIKGVPGGGLFSSTGEIVEAVTSMIFISSVGHAASNFPQYDEYAFPTNYPAMLQGEIPRSKVPINQSQPQGEELSEKSVLDQLPDKQTTLDIMVVTKLLSERGTNTLTEFEIKYQYDSTGETAVNEFRKELIKIAGIITEGNKTRDSPYPYLDPREVSNAISI</sequence>
<gene>
    <name evidence="6" type="primary">LOC102809408</name>
</gene>
<dbReference type="InterPro" id="IPR036226">
    <property type="entry name" value="LipOase_C_sf"/>
</dbReference>
<dbReference type="InterPro" id="IPR013819">
    <property type="entry name" value="LipOase_C"/>
</dbReference>
<evidence type="ECO:0000313" key="5">
    <source>
        <dbReference type="Proteomes" id="UP000694865"/>
    </source>
</evidence>
<dbReference type="PROSITE" id="PS51393">
    <property type="entry name" value="LIPOXYGENASE_3"/>
    <property type="match status" value="2"/>
</dbReference>
<dbReference type="PANTHER" id="PTHR11771">
    <property type="entry name" value="LIPOXYGENASE"/>
    <property type="match status" value="1"/>
</dbReference>
<keyword evidence="5" id="KW-1185">Reference proteome</keyword>
<evidence type="ECO:0000256" key="2">
    <source>
        <dbReference type="ARBA" id="ARBA00022964"/>
    </source>
</evidence>
<protein>
    <submittedName>
        <fullName evidence="6">Arachidonate 12-lipoxygenase, 12R-type-like</fullName>
    </submittedName>
</protein>
<dbReference type="InterPro" id="IPR000907">
    <property type="entry name" value="LipOase"/>
</dbReference>